<dbReference type="Gene3D" id="1.10.287.130">
    <property type="match status" value="1"/>
</dbReference>
<keyword evidence="4" id="KW-0808">Transferase</keyword>
<dbReference type="PROSITE" id="PS50113">
    <property type="entry name" value="PAC"/>
    <property type="match status" value="1"/>
</dbReference>
<dbReference type="RefSeq" id="WP_089851702.1">
    <property type="nucleotide sequence ID" value="NZ_FPAQ01000042.1"/>
</dbReference>
<reference evidence="13 14" key="1">
    <citation type="submission" date="2016-10" db="EMBL/GenBank/DDBJ databases">
        <authorList>
            <person name="de Groot N.N."/>
        </authorList>
    </citation>
    <scope>NUCLEOTIDE SEQUENCE [LARGE SCALE GENOMIC DNA]</scope>
    <source>
        <strain evidence="13 14">CGMCC 1.6493</strain>
    </source>
</reference>
<dbReference type="Pfam" id="PF13188">
    <property type="entry name" value="PAS_8"/>
    <property type="match status" value="1"/>
</dbReference>
<evidence type="ECO:0000313" key="13">
    <source>
        <dbReference type="EMBL" id="SFT98038.1"/>
    </source>
</evidence>
<dbReference type="GO" id="GO:0005524">
    <property type="term" value="F:ATP binding"/>
    <property type="evidence" value="ECO:0007669"/>
    <property type="project" value="UniProtKB-KW"/>
</dbReference>
<feature type="domain" description="Histidine kinase" evidence="10">
    <location>
        <begin position="326"/>
        <end position="543"/>
    </location>
</feature>
<dbReference type="PRINTS" id="PR00344">
    <property type="entry name" value="BCTRLSENSOR"/>
</dbReference>
<dbReference type="SUPFAM" id="SSF55785">
    <property type="entry name" value="PYP-like sensor domain (PAS domain)"/>
    <property type="match status" value="2"/>
</dbReference>
<dbReference type="SMART" id="SM00091">
    <property type="entry name" value="PAS"/>
    <property type="match status" value="2"/>
</dbReference>
<dbReference type="Gene3D" id="3.30.565.10">
    <property type="entry name" value="Histidine kinase-like ATPase, C-terminal domain"/>
    <property type="match status" value="1"/>
</dbReference>
<evidence type="ECO:0000256" key="3">
    <source>
        <dbReference type="ARBA" id="ARBA00022553"/>
    </source>
</evidence>
<dbReference type="CDD" id="cd00130">
    <property type="entry name" value="PAS"/>
    <property type="match status" value="1"/>
</dbReference>
<keyword evidence="8" id="KW-0902">Two-component regulatory system</keyword>
<dbReference type="SUPFAM" id="SSF55874">
    <property type="entry name" value="ATPase domain of HSP90 chaperone/DNA topoisomerase II/histidine kinase"/>
    <property type="match status" value="1"/>
</dbReference>
<dbReference type="PANTHER" id="PTHR43065:SF46">
    <property type="entry name" value="C4-DICARBOXYLATE TRANSPORT SENSOR PROTEIN DCTB"/>
    <property type="match status" value="1"/>
</dbReference>
<dbReference type="InterPro" id="IPR001610">
    <property type="entry name" value="PAC"/>
</dbReference>
<proteinExistence type="predicted"/>
<evidence type="ECO:0000256" key="1">
    <source>
        <dbReference type="ARBA" id="ARBA00000085"/>
    </source>
</evidence>
<dbReference type="PROSITE" id="PS50112">
    <property type="entry name" value="PAS"/>
    <property type="match status" value="2"/>
</dbReference>
<dbReference type="InterPro" id="IPR000014">
    <property type="entry name" value="PAS"/>
</dbReference>
<dbReference type="Pfam" id="PF02518">
    <property type="entry name" value="HATPase_c"/>
    <property type="match status" value="1"/>
</dbReference>
<evidence type="ECO:0000256" key="4">
    <source>
        <dbReference type="ARBA" id="ARBA00022679"/>
    </source>
</evidence>
<dbReference type="GO" id="GO:0000155">
    <property type="term" value="F:phosphorelay sensor kinase activity"/>
    <property type="evidence" value="ECO:0007669"/>
    <property type="project" value="InterPro"/>
</dbReference>
<dbReference type="InterPro" id="IPR013655">
    <property type="entry name" value="PAS_fold_3"/>
</dbReference>
<keyword evidence="3" id="KW-0597">Phosphoprotein</keyword>
<evidence type="ECO:0000259" key="10">
    <source>
        <dbReference type="PROSITE" id="PS50109"/>
    </source>
</evidence>
<evidence type="ECO:0000259" key="12">
    <source>
        <dbReference type="PROSITE" id="PS50113"/>
    </source>
</evidence>
<evidence type="ECO:0000259" key="11">
    <source>
        <dbReference type="PROSITE" id="PS50112"/>
    </source>
</evidence>
<dbReference type="Pfam" id="PF00512">
    <property type="entry name" value="HisKA"/>
    <property type="match status" value="1"/>
</dbReference>
<dbReference type="InterPro" id="IPR036890">
    <property type="entry name" value="HATPase_C_sf"/>
</dbReference>
<dbReference type="SMART" id="SM00086">
    <property type="entry name" value="PAC"/>
    <property type="match status" value="2"/>
</dbReference>
<dbReference type="InterPro" id="IPR003661">
    <property type="entry name" value="HisK_dim/P_dom"/>
</dbReference>
<name>A0A1I7CF57_9GAMM</name>
<dbReference type="InterPro" id="IPR003594">
    <property type="entry name" value="HATPase_dom"/>
</dbReference>
<dbReference type="SMART" id="SM00388">
    <property type="entry name" value="HisKA"/>
    <property type="match status" value="1"/>
</dbReference>
<protein>
    <recommendedName>
        <fullName evidence="2">histidine kinase</fullName>
        <ecNumber evidence="2">2.7.13.3</ecNumber>
    </recommendedName>
</protein>
<evidence type="ECO:0000256" key="6">
    <source>
        <dbReference type="ARBA" id="ARBA00022777"/>
    </source>
</evidence>
<accession>A0A1I7CF57</accession>
<keyword evidence="9" id="KW-0175">Coiled coil</keyword>
<sequence>MASAADKGENERLRARCLALEAEKAELEADNAALEAEKAELEAEKAELEARNAALEEEKRHYRWLADSTTDLISRHARDGTFLYASAAARELLGYAPEELVGVSAYDLFHPADLADLINKSPRIYYHDGFYQQTYRFRAKDGHYVWFETTSRTRRDPATGELLDVLCVSRDVSRRLQAEAHRERLARVVESTTDYVLFLDGDERIFTANEAARRLLARAADKRPDTLHLDAAYTPESLAVLREVVLPAVARYGSWSGELAMRGPRGPVPVLSVVMAHHGPAAAPDHLSLINRDIGLRKAAEAQERRHQEQIAHANRLATTGELASNIAHELNQPLGAIANYASGALLRLEADPSGPAGELTVPLERISEQVQRLAERLRHIRTFVRKGQTRPRPVALSEVVKAACRLCEWQFQQAGIALDAALPEALPRVQADPVALEQVLVNLLLNALEASRPHPGADRVTLSARQSGPREVRFTISDRGPGVAEAERERIFAPFHSGRPEGLGMGLAISHSLMEAMGGRLELAPAGGSGGATFAGTLLAEPGPLPPAR</sequence>
<dbReference type="SMART" id="SM00387">
    <property type="entry name" value="HATPase_c"/>
    <property type="match status" value="1"/>
</dbReference>
<dbReference type="InterPro" id="IPR036097">
    <property type="entry name" value="HisK_dim/P_sf"/>
</dbReference>
<keyword evidence="5" id="KW-0547">Nucleotide-binding</keyword>
<dbReference type="Proteomes" id="UP000199594">
    <property type="component" value="Unassembled WGS sequence"/>
</dbReference>
<dbReference type="OrthoDB" id="1931120at2"/>
<dbReference type="SUPFAM" id="SSF47384">
    <property type="entry name" value="Homodimeric domain of signal transducing histidine kinase"/>
    <property type="match status" value="1"/>
</dbReference>
<dbReference type="AlphaFoldDB" id="A0A1I7CF57"/>
<dbReference type="CDD" id="cd00082">
    <property type="entry name" value="HisKA"/>
    <property type="match status" value="1"/>
</dbReference>
<dbReference type="EC" id="2.7.13.3" evidence="2"/>
<evidence type="ECO:0000256" key="5">
    <source>
        <dbReference type="ARBA" id="ARBA00022741"/>
    </source>
</evidence>
<feature type="coiled-coil region" evidence="9">
    <location>
        <begin position="10"/>
        <end position="65"/>
    </location>
</feature>
<evidence type="ECO:0000256" key="2">
    <source>
        <dbReference type="ARBA" id="ARBA00012438"/>
    </source>
</evidence>
<keyword evidence="7" id="KW-0067">ATP-binding</keyword>
<keyword evidence="6" id="KW-0418">Kinase</keyword>
<comment type="catalytic activity">
    <reaction evidence="1">
        <text>ATP + protein L-histidine = ADP + protein N-phospho-L-histidine.</text>
        <dbReference type="EC" id="2.7.13.3"/>
    </reaction>
</comment>
<dbReference type="InterPro" id="IPR004358">
    <property type="entry name" value="Sig_transdc_His_kin-like_C"/>
</dbReference>
<feature type="domain" description="PAS" evidence="11">
    <location>
        <begin position="58"/>
        <end position="128"/>
    </location>
</feature>
<gene>
    <name evidence="13" type="ORF">SAMN04487956_14221</name>
</gene>
<dbReference type="EMBL" id="FPAQ01000042">
    <property type="protein sequence ID" value="SFT98038.1"/>
    <property type="molecule type" value="Genomic_DNA"/>
</dbReference>
<feature type="domain" description="PAC" evidence="12">
    <location>
        <begin position="131"/>
        <end position="184"/>
    </location>
</feature>
<dbReference type="InterPro" id="IPR000700">
    <property type="entry name" value="PAS-assoc_C"/>
</dbReference>
<dbReference type="Pfam" id="PF08447">
    <property type="entry name" value="PAS_3"/>
    <property type="match status" value="1"/>
</dbReference>
<evidence type="ECO:0000256" key="8">
    <source>
        <dbReference type="ARBA" id="ARBA00023012"/>
    </source>
</evidence>
<organism evidence="13 14">
    <name type="scientific">Halomonas saccharevitans</name>
    <dbReference type="NCBI Taxonomy" id="416872"/>
    <lineage>
        <taxon>Bacteria</taxon>
        <taxon>Pseudomonadati</taxon>
        <taxon>Pseudomonadota</taxon>
        <taxon>Gammaproteobacteria</taxon>
        <taxon>Oceanospirillales</taxon>
        <taxon>Halomonadaceae</taxon>
        <taxon>Halomonas</taxon>
    </lineage>
</organism>
<feature type="domain" description="PAS" evidence="11">
    <location>
        <begin position="181"/>
        <end position="252"/>
    </location>
</feature>
<evidence type="ECO:0000256" key="9">
    <source>
        <dbReference type="SAM" id="Coils"/>
    </source>
</evidence>
<evidence type="ECO:0000256" key="7">
    <source>
        <dbReference type="ARBA" id="ARBA00022840"/>
    </source>
</evidence>
<dbReference type="PROSITE" id="PS50109">
    <property type="entry name" value="HIS_KIN"/>
    <property type="match status" value="1"/>
</dbReference>
<evidence type="ECO:0000313" key="14">
    <source>
        <dbReference type="Proteomes" id="UP000199594"/>
    </source>
</evidence>
<dbReference type="Gene3D" id="3.30.450.20">
    <property type="entry name" value="PAS domain"/>
    <property type="match status" value="2"/>
</dbReference>
<dbReference type="InterPro" id="IPR005467">
    <property type="entry name" value="His_kinase_dom"/>
</dbReference>
<dbReference type="PANTHER" id="PTHR43065">
    <property type="entry name" value="SENSOR HISTIDINE KINASE"/>
    <property type="match status" value="1"/>
</dbReference>
<dbReference type="InterPro" id="IPR035965">
    <property type="entry name" value="PAS-like_dom_sf"/>
</dbReference>
<dbReference type="NCBIfam" id="TIGR00229">
    <property type="entry name" value="sensory_box"/>
    <property type="match status" value="1"/>
</dbReference>